<dbReference type="PANTHER" id="PTHR32439:SF9">
    <property type="entry name" value="BLR3264 PROTEIN"/>
    <property type="match status" value="1"/>
</dbReference>
<keyword evidence="2" id="KW-0349">Heme</keyword>
<evidence type="ECO:0000256" key="3">
    <source>
        <dbReference type="ARBA" id="ARBA00022723"/>
    </source>
</evidence>
<dbReference type="InterPro" id="IPR012798">
    <property type="entry name" value="Cbl_synth_CobG-like"/>
</dbReference>
<keyword evidence="6" id="KW-0411">Iron-sulfur</keyword>
<sequence length="377" mass="40126">MVDSRSRPDACPGALQVHQAADGALARVRLPGGVLTSTQLQTLAESARDLGNGEIELTSRGNAQLRAVREPQEFARRLADAGLLPSETHERVRNILASPLTGRIGGLADLRDLVDELDRTLCADSALADLPGRTLFTLDDGRGDVSALGGDFGVHAVSETEVALVLAGRDTGARIATTESVTVLLDSARVFLELRDQHWRLSEIPDGVARTLSALTLAPIADPVSGFDEHRPPIGWLDQPDGNVTLGGGLAFGILDARLAEFLAAVEKPVIVTPWKSVLLCDLDEWSAEQVVRVLAPMGLIFDENSPWLTVSACTGQPGCEKALADVRSDARDAVASGELPVEGRQHWSGCERCCGRPKGEVADVVATETGYRVEEP</sequence>
<dbReference type="Gene3D" id="3.30.413.10">
    <property type="entry name" value="Sulfite Reductase Hemoprotein, domain 1"/>
    <property type="match status" value="1"/>
</dbReference>
<dbReference type="InterPro" id="IPR051329">
    <property type="entry name" value="NIR_SIR_4Fe-4S"/>
</dbReference>
<keyword evidence="1" id="KW-0004">4Fe-4S</keyword>
<protein>
    <submittedName>
        <fullName evidence="8">Precorrin-3B synthase</fullName>
    </submittedName>
</protein>
<name>A0A076EF60_RHOOP</name>
<dbReference type="SUPFAM" id="SSF56014">
    <property type="entry name" value="Nitrite and sulphite reductase 4Fe-4S domain-like"/>
    <property type="match status" value="1"/>
</dbReference>
<dbReference type="AlphaFoldDB" id="A0A076EF60"/>
<dbReference type="EMBL" id="CP008947">
    <property type="protein sequence ID" value="AII03713.1"/>
    <property type="molecule type" value="Genomic_DNA"/>
</dbReference>
<dbReference type="PANTHER" id="PTHR32439">
    <property type="entry name" value="FERREDOXIN--NITRITE REDUCTASE, CHLOROPLASTIC"/>
    <property type="match status" value="1"/>
</dbReference>
<dbReference type="SUPFAM" id="SSF55124">
    <property type="entry name" value="Nitrite/Sulfite reductase N-terminal domain-like"/>
    <property type="match status" value="2"/>
</dbReference>
<proteinExistence type="predicted"/>
<evidence type="ECO:0000256" key="4">
    <source>
        <dbReference type="ARBA" id="ARBA00023002"/>
    </source>
</evidence>
<dbReference type="RefSeq" id="WP_128638566.1">
    <property type="nucleotide sequence ID" value="NZ_CP008947.1"/>
</dbReference>
<reference evidence="8 9" key="1">
    <citation type="submission" date="2014-07" db="EMBL/GenBank/DDBJ databases">
        <title>Genome Sequence of Rhodococcus opacus Strain R7, a Biodegrader of Mono- and Polycyclic Aromatic Hydrocarbons.</title>
        <authorList>
            <person name="Di Gennaro P."/>
            <person name="Zampolli J."/>
            <person name="Presti I."/>
            <person name="Cappelletti M."/>
            <person name="D'Ursi P."/>
            <person name="Orro A."/>
            <person name="Mezzelani A."/>
            <person name="Milanesi L."/>
        </authorList>
    </citation>
    <scope>NUCLEOTIDE SEQUENCE [LARGE SCALE GENOMIC DNA]</scope>
    <source>
        <strain evidence="8 9">R7</strain>
    </source>
</reference>
<evidence type="ECO:0000256" key="5">
    <source>
        <dbReference type="ARBA" id="ARBA00023004"/>
    </source>
</evidence>
<dbReference type="Pfam" id="PF03460">
    <property type="entry name" value="NIR_SIR_ferr"/>
    <property type="match status" value="1"/>
</dbReference>
<keyword evidence="5" id="KW-0408">Iron</keyword>
<dbReference type="GO" id="GO:0016491">
    <property type="term" value="F:oxidoreductase activity"/>
    <property type="evidence" value="ECO:0007669"/>
    <property type="project" value="UniProtKB-KW"/>
</dbReference>
<dbReference type="InterPro" id="IPR005117">
    <property type="entry name" value="NiRdtase/SiRdtase_haem-b_fer"/>
</dbReference>
<evidence type="ECO:0000256" key="2">
    <source>
        <dbReference type="ARBA" id="ARBA00022617"/>
    </source>
</evidence>
<dbReference type="Gene3D" id="3.90.480.20">
    <property type="match status" value="1"/>
</dbReference>
<dbReference type="InterPro" id="IPR045854">
    <property type="entry name" value="NO2/SO3_Rdtase_4Fe4S_sf"/>
</dbReference>
<dbReference type="NCBIfam" id="TIGR02435">
    <property type="entry name" value="CobG"/>
    <property type="match status" value="1"/>
</dbReference>
<gene>
    <name evidence="8" type="ORF">EP51_03430</name>
</gene>
<feature type="domain" description="Nitrite/Sulfite reductase ferredoxin-like" evidence="7">
    <location>
        <begin position="22"/>
        <end position="70"/>
    </location>
</feature>
<dbReference type="GO" id="GO:0051539">
    <property type="term" value="F:4 iron, 4 sulfur cluster binding"/>
    <property type="evidence" value="ECO:0007669"/>
    <property type="project" value="UniProtKB-KW"/>
</dbReference>
<dbReference type="eggNOG" id="COG0155">
    <property type="taxonomic scope" value="Bacteria"/>
</dbReference>
<evidence type="ECO:0000259" key="7">
    <source>
        <dbReference type="Pfam" id="PF03460"/>
    </source>
</evidence>
<dbReference type="GO" id="GO:0046872">
    <property type="term" value="F:metal ion binding"/>
    <property type="evidence" value="ECO:0007669"/>
    <property type="project" value="UniProtKB-KW"/>
</dbReference>
<evidence type="ECO:0000313" key="9">
    <source>
        <dbReference type="Proteomes" id="UP000028488"/>
    </source>
</evidence>
<evidence type="ECO:0000256" key="1">
    <source>
        <dbReference type="ARBA" id="ARBA00022485"/>
    </source>
</evidence>
<dbReference type="Proteomes" id="UP000028488">
    <property type="component" value="Chromosome"/>
</dbReference>
<evidence type="ECO:0000256" key="6">
    <source>
        <dbReference type="ARBA" id="ARBA00023014"/>
    </source>
</evidence>
<organism evidence="8 9">
    <name type="scientific">Rhodococcus opacus</name>
    <name type="common">Nocardia opaca</name>
    <dbReference type="NCBI Taxonomy" id="37919"/>
    <lineage>
        <taxon>Bacteria</taxon>
        <taxon>Bacillati</taxon>
        <taxon>Actinomycetota</taxon>
        <taxon>Actinomycetes</taxon>
        <taxon>Mycobacteriales</taxon>
        <taxon>Nocardiaceae</taxon>
        <taxon>Rhodococcus</taxon>
    </lineage>
</organism>
<accession>A0A076EF60</accession>
<keyword evidence="3" id="KW-0479">Metal-binding</keyword>
<evidence type="ECO:0000313" key="8">
    <source>
        <dbReference type="EMBL" id="AII03713.1"/>
    </source>
</evidence>
<dbReference type="InterPro" id="IPR036136">
    <property type="entry name" value="Nit/Sulf_reduc_fer-like_dom_sf"/>
</dbReference>
<keyword evidence="4" id="KW-0560">Oxidoreductase</keyword>